<sequence length="282" mass="33602">MKTITGFLLSKAAERPEILPPVQELADKIQWLVNNSRSLKELETLEQFAGNSELLHFVTNSLKESGELPTLEQQDYKTYIFLLAYCPEDFAFFYLKENLVVPYIEQNKLDELLFFTDMLRQVFDNHRYLSGVYNWVCDYFFQARREVYHGKGSHITDEQFRRAERNLKYLRQRSFREMVQIKGYKVYSPTVLAKCCNMEYRSFRRRFKAEFGKTLCQWIREQRVKEIAYLLEYTDKRLLEIAEDTGFSSASNLNDFCVKYMLGTPGVLRKHLKGQRNVHYEE</sequence>
<evidence type="ECO:0000259" key="4">
    <source>
        <dbReference type="PROSITE" id="PS01124"/>
    </source>
</evidence>
<evidence type="ECO:0000256" key="3">
    <source>
        <dbReference type="ARBA" id="ARBA00023163"/>
    </source>
</evidence>
<dbReference type="PANTHER" id="PTHR43280:SF10">
    <property type="entry name" value="REGULATORY PROTEIN POCR"/>
    <property type="match status" value="1"/>
</dbReference>
<evidence type="ECO:0000313" key="6">
    <source>
        <dbReference type="Proteomes" id="UP000286270"/>
    </source>
</evidence>
<dbReference type="SMART" id="SM00342">
    <property type="entry name" value="HTH_ARAC"/>
    <property type="match status" value="1"/>
</dbReference>
<proteinExistence type="predicted"/>
<dbReference type="PROSITE" id="PS01124">
    <property type="entry name" value="HTH_ARAC_FAMILY_2"/>
    <property type="match status" value="1"/>
</dbReference>
<keyword evidence="2" id="KW-0238">DNA-binding</keyword>
<evidence type="ECO:0000256" key="1">
    <source>
        <dbReference type="ARBA" id="ARBA00023015"/>
    </source>
</evidence>
<feature type="domain" description="HTH araC/xylS-type" evidence="4">
    <location>
        <begin position="164"/>
        <end position="271"/>
    </location>
</feature>
<keyword evidence="3" id="KW-0804">Transcription</keyword>
<keyword evidence="1" id="KW-0805">Transcription regulation</keyword>
<protein>
    <submittedName>
        <fullName evidence="5">AraC family transcriptional regulator</fullName>
    </submittedName>
</protein>
<reference evidence="5 6" key="1">
    <citation type="submission" date="2018-08" db="EMBL/GenBank/DDBJ databases">
        <title>A genome reference for cultivated species of the human gut microbiota.</title>
        <authorList>
            <person name="Zou Y."/>
            <person name="Xue W."/>
            <person name="Luo G."/>
        </authorList>
    </citation>
    <scope>NUCLEOTIDE SEQUENCE [LARGE SCALE GENOMIC DNA]</scope>
    <source>
        <strain evidence="5 6">AF14-26</strain>
    </source>
</reference>
<dbReference type="GO" id="GO:0003700">
    <property type="term" value="F:DNA-binding transcription factor activity"/>
    <property type="evidence" value="ECO:0007669"/>
    <property type="project" value="InterPro"/>
</dbReference>
<evidence type="ECO:0000256" key="2">
    <source>
        <dbReference type="ARBA" id="ARBA00023125"/>
    </source>
</evidence>
<dbReference type="EMBL" id="QRZH01000003">
    <property type="protein sequence ID" value="RGV57884.1"/>
    <property type="molecule type" value="Genomic_DNA"/>
</dbReference>
<dbReference type="Gene3D" id="1.10.10.60">
    <property type="entry name" value="Homeodomain-like"/>
    <property type="match status" value="1"/>
</dbReference>
<dbReference type="PANTHER" id="PTHR43280">
    <property type="entry name" value="ARAC-FAMILY TRANSCRIPTIONAL REGULATOR"/>
    <property type="match status" value="1"/>
</dbReference>
<accession>A0A412YKH1</accession>
<comment type="caution">
    <text evidence="5">The sequence shown here is derived from an EMBL/GenBank/DDBJ whole genome shotgun (WGS) entry which is preliminary data.</text>
</comment>
<dbReference type="InterPro" id="IPR009057">
    <property type="entry name" value="Homeodomain-like_sf"/>
</dbReference>
<dbReference type="SUPFAM" id="SSF46689">
    <property type="entry name" value="Homeodomain-like"/>
    <property type="match status" value="1"/>
</dbReference>
<dbReference type="GO" id="GO:0043565">
    <property type="term" value="F:sequence-specific DNA binding"/>
    <property type="evidence" value="ECO:0007669"/>
    <property type="project" value="InterPro"/>
</dbReference>
<gene>
    <name evidence="5" type="ORF">DWW08_05845</name>
</gene>
<name>A0A412YKH1_BACFG</name>
<dbReference type="AlphaFoldDB" id="A0A412YKH1"/>
<organism evidence="5 6">
    <name type="scientific">Bacteroides fragilis</name>
    <dbReference type="NCBI Taxonomy" id="817"/>
    <lineage>
        <taxon>Bacteria</taxon>
        <taxon>Pseudomonadati</taxon>
        <taxon>Bacteroidota</taxon>
        <taxon>Bacteroidia</taxon>
        <taxon>Bacteroidales</taxon>
        <taxon>Bacteroidaceae</taxon>
        <taxon>Bacteroides</taxon>
    </lineage>
</organism>
<dbReference type="RefSeq" id="WP_122142013.1">
    <property type="nucleotide sequence ID" value="NZ_JAFKPS010000001.1"/>
</dbReference>
<dbReference type="Pfam" id="PF12833">
    <property type="entry name" value="HTH_18"/>
    <property type="match status" value="1"/>
</dbReference>
<evidence type="ECO:0000313" key="5">
    <source>
        <dbReference type="EMBL" id="RGV57884.1"/>
    </source>
</evidence>
<dbReference type="Proteomes" id="UP000286270">
    <property type="component" value="Unassembled WGS sequence"/>
</dbReference>
<dbReference type="InterPro" id="IPR018060">
    <property type="entry name" value="HTH_AraC"/>
</dbReference>